<dbReference type="GO" id="GO:0042162">
    <property type="term" value="F:telomeric DNA binding"/>
    <property type="evidence" value="ECO:0007669"/>
    <property type="project" value="TreeGrafter"/>
</dbReference>
<comment type="subunit">
    <text evidence="10">Homodimer.</text>
</comment>
<evidence type="ECO:0000256" key="11">
    <source>
        <dbReference type="SAM" id="MobiDB-lite"/>
    </source>
</evidence>
<keyword evidence="8 10" id="KW-0539">Nucleus</keyword>
<keyword evidence="6 10" id="KW-0010">Activator</keyword>
<evidence type="ECO:0000256" key="4">
    <source>
        <dbReference type="ARBA" id="ARBA00022895"/>
    </source>
</evidence>
<evidence type="ECO:0000259" key="12">
    <source>
        <dbReference type="Pfam" id="PF08914"/>
    </source>
</evidence>
<keyword evidence="4 10" id="KW-0779">Telomere</keyword>
<dbReference type="FunFam" id="1.10.10.60:FF:000246">
    <property type="entry name" value="Telomeric repeat-binding factor 2-interacting protein 1"/>
    <property type="match status" value="1"/>
</dbReference>
<dbReference type="CDD" id="cd11655">
    <property type="entry name" value="rap1_myb-like"/>
    <property type="match status" value="1"/>
</dbReference>
<dbReference type="GO" id="GO:0010833">
    <property type="term" value="P:telomere maintenance via telomere lengthening"/>
    <property type="evidence" value="ECO:0007669"/>
    <property type="project" value="UniProtKB-UniRule"/>
</dbReference>
<dbReference type="InterPro" id="IPR001357">
    <property type="entry name" value="BRCT_dom"/>
</dbReference>
<dbReference type="KEGG" id="sfm:108918350"/>
<dbReference type="Gene3D" id="1.10.10.60">
    <property type="entry name" value="Homeodomain-like"/>
    <property type="match status" value="1"/>
</dbReference>
<dbReference type="PANTHER" id="PTHR16466:SF6">
    <property type="entry name" value="TELOMERIC REPEAT-BINDING FACTOR 2-INTERACTING PROTEIN 1"/>
    <property type="match status" value="1"/>
</dbReference>
<evidence type="ECO:0000256" key="7">
    <source>
        <dbReference type="ARBA" id="ARBA00023163"/>
    </source>
</evidence>
<evidence type="ECO:0000259" key="13">
    <source>
        <dbReference type="Pfam" id="PF16589"/>
    </source>
</evidence>
<evidence type="ECO:0000256" key="6">
    <source>
        <dbReference type="ARBA" id="ARBA00023159"/>
    </source>
</evidence>
<dbReference type="SUPFAM" id="SSF46689">
    <property type="entry name" value="Homeodomain-like"/>
    <property type="match status" value="1"/>
</dbReference>
<keyword evidence="5 10" id="KW-0805">Transcription regulation</keyword>
<dbReference type="GO" id="GO:0031848">
    <property type="term" value="P:protection from non-homologous end joining at telomere"/>
    <property type="evidence" value="ECO:0007669"/>
    <property type="project" value="TreeGrafter"/>
</dbReference>
<dbReference type="RefSeq" id="XP_018581005.1">
    <property type="nucleotide sequence ID" value="XM_018725489.2"/>
</dbReference>
<feature type="region of interest" description="Disordered" evidence="11">
    <location>
        <begin position="383"/>
        <end position="411"/>
    </location>
</feature>
<evidence type="ECO:0000256" key="10">
    <source>
        <dbReference type="RuleBase" id="RU367107"/>
    </source>
</evidence>
<comment type="subcellular location">
    <subcellularLocation>
        <location evidence="10">Nucleus</location>
    </subcellularLocation>
    <subcellularLocation>
        <location evidence="10">Chromosome</location>
        <location evidence="10">Telomere</location>
    </subcellularLocation>
</comment>
<sequence>MSTNAEGGQSESSRVLFLSTSGGPLRFFLRPGPVKSQLHPIITAGGGVMCRTQEPAAILLADPEDLDKIPTTAVHFYVSTQYVRDCVEKQEQLDIEDYRFSVDQVQQEKSKREGGVRMGYTSEDDAAIVSFVEGRANEVRGNRVWQEMERQGVTAHSWQSMKDRYRKHLAQQLEDSRWTEELVVRRHSRKAGSVRSSPTRDPTHPSPEKVCPELIPKKNNSEAPEEPHSPPPCEGSCFKPESESTPYRCATAKRHPHSSPERAAPQSASAKKHRGNPQEEGSARKSPRVTLAEENGAKEPDGSPGSKRSLLVVQEDDVKVLRTSSTRKNLGILEAAIMEFEESDQETSDNGESTEVQPEIRPASPGAQCSSAVKNIDRAQKNGIASASSSDMCPFERESEEDELNGSVPFSRDQLEEAKQDLRNLMNESKQDLVTVTKALLKNSGDMHSSLQYLLACEGTGSCRPFWNRRDDELLLSTDPLKHKLHEKYGNEAVEKRMSFFETE</sequence>
<dbReference type="Ensembl" id="ENSSFOT00015070797.1">
    <property type="protein sequence ID" value="ENSSFOP00015052298.1"/>
    <property type="gene ID" value="ENSSFOG00015025673.1"/>
</dbReference>
<keyword evidence="7 10" id="KW-0804">Transcription</keyword>
<comment type="function">
    <text evidence="10">Acts both as a regulator of telomere function and as a transcription regulator. Involved in the regulation of telomere length and protection as a component of the shelterin complex (telosome). Does not bind DNA directly: recruited to telomeric double-stranded 5'-TTAGGG-3' repeats via its interaction with terf2. Independently of its function in telomeres, also acts as a transcription regulator: recruited to extratelomeric 5'-TTAGGG-3' sites via its association with terf2 or other factors, and regulates gene expression.</text>
</comment>
<proteinExistence type="inferred from homology"/>
<dbReference type="AlphaFoldDB" id="A0A8C9TGG0"/>
<dbReference type="Pfam" id="PF08914">
    <property type="entry name" value="Myb_Rap1"/>
    <property type="match status" value="1"/>
</dbReference>
<evidence type="ECO:0000313" key="14">
    <source>
        <dbReference type="Ensembl" id="ENSSFOP00015052298.1"/>
    </source>
</evidence>
<dbReference type="InterPro" id="IPR009057">
    <property type="entry name" value="Homeodomain-like_sf"/>
</dbReference>
<gene>
    <name evidence="14" type="primary">terf2ip</name>
</gene>
<dbReference type="RefSeq" id="XP_018581003.1">
    <property type="nucleotide sequence ID" value="XM_018725487.2"/>
</dbReference>
<protein>
    <recommendedName>
        <fullName evidence="2 10">Telomeric repeat-binding factor 2-interacting protein 1</fullName>
        <shortName evidence="10">TERF2-interacting telomeric protein 1</shortName>
    </recommendedName>
    <alternativeName>
        <fullName evidence="9 10">Repressor/activator protein 1 homolog</fullName>
    </alternativeName>
</protein>
<evidence type="ECO:0000256" key="1">
    <source>
        <dbReference type="ARBA" id="ARBA00010467"/>
    </source>
</evidence>
<dbReference type="GeneID" id="108918350"/>
<reference evidence="14" key="3">
    <citation type="submission" date="2025-09" db="UniProtKB">
        <authorList>
            <consortium name="Ensembl"/>
        </authorList>
    </citation>
    <scope>IDENTIFICATION</scope>
</reference>
<dbReference type="InterPro" id="IPR039595">
    <property type="entry name" value="TE2IP/Rap1"/>
</dbReference>
<dbReference type="GO" id="GO:0005654">
    <property type="term" value="C:nucleoplasm"/>
    <property type="evidence" value="ECO:0007669"/>
    <property type="project" value="UniProtKB-ARBA"/>
</dbReference>
<evidence type="ECO:0000313" key="15">
    <source>
        <dbReference type="Proteomes" id="UP000694397"/>
    </source>
</evidence>
<feature type="compositionally biased region" description="Basic and acidic residues" evidence="11">
    <location>
        <begin position="201"/>
        <end position="228"/>
    </location>
</feature>
<feature type="region of interest" description="Disordered" evidence="11">
    <location>
        <begin position="340"/>
        <end position="370"/>
    </location>
</feature>
<feature type="domain" description="TERF2-interacting telomeric protein 1 Myb" evidence="12">
    <location>
        <begin position="120"/>
        <end position="174"/>
    </location>
</feature>
<reference evidence="14 15" key="1">
    <citation type="submission" date="2019-04" db="EMBL/GenBank/DDBJ databases">
        <authorList>
            <consortium name="Wellcome Sanger Institute Data Sharing"/>
        </authorList>
    </citation>
    <scope>NUCLEOTIDE SEQUENCE [LARGE SCALE GENOMIC DNA]</scope>
</reference>
<dbReference type="GeneTree" id="ENSGT00390000005351"/>
<keyword evidence="15" id="KW-1185">Reference proteome</keyword>
<feature type="domain" description="BRCT" evidence="13">
    <location>
        <begin position="25"/>
        <end position="99"/>
    </location>
</feature>
<dbReference type="RefSeq" id="XP_018581002.1">
    <property type="nucleotide sequence ID" value="XM_018725486.2"/>
</dbReference>
<dbReference type="InterPro" id="IPR015010">
    <property type="entry name" value="TERF2IP_Myb"/>
</dbReference>
<reference evidence="14" key="2">
    <citation type="submission" date="2025-08" db="UniProtKB">
        <authorList>
            <consortium name="Ensembl"/>
        </authorList>
    </citation>
    <scope>IDENTIFICATION</scope>
</reference>
<evidence type="ECO:0000256" key="5">
    <source>
        <dbReference type="ARBA" id="ARBA00023015"/>
    </source>
</evidence>
<name>A0A8C9TGG0_SCLFO</name>
<keyword evidence="3 10" id="KW-0158">Chromosome</keyword>
<dbReference type="GO" id="GO:0070187">
    <property type="term" value="C:shelterin complex"/>
    <property type="evidence" value="ECO:0007669"/>
    <property type="project" value="TreeGrafter"/>
</dbReference>
<feature type="compositionally biased region" description="Acidic residues" evidence="11">
    <location>
        <begin position="340"/>
        <end position="349"/>
    </location>
</feature>
<accession>A0A8C9TGG0</accession>
<evidence type="ECO:0000256" key="3">
    <source>
        <dbReference type="ARBA" id="ARBA00022454"/>
    </source>
</evidence>
<evidence type="ECO:0000256" key="9">
    <source>
        <dbReference type="ARBA" id="ARBA00032471"/>
    </source>
</evidence>
<dbReference type="CTD" id="54386"/>
<dbReference type="PANTHER" id="PTHR16466">
    <property type="entry name" value="TELOMERE REPEAT-BINDING FACTOR 2-INTERACTING PROTEIN 1"/>
    <property type="match status" value="1"/>
</dbReference>
<feature type="region of interest" description="Disordered" evidence="11">
    <location>
        <begin position="184"/>
        <end position="315"/>
    </location>
</feature>
<dbReference type="OrthoDB" id="435460at2759"/>
<evidence type="ECO:0000256" key="8">
    <source>
        <dbReference type="ARBA" id="ARBA00023242"/>
    </source>
</evidence>
<dbReference type="Pfam" id="PF16589">
    <property type="entry name" value="BRCT_2"/>
    <property type="match status" value="1"/>
</dbReference>
<dbReference type="Proteomes" id="UP000694397">
    <property type="component" value="Chromosome 22"/>
</dbReference>
<evidence type="ECO:0000256" key="2">
    <source>
        <dbReference type="ARBA" id="ARBA00017805"/>
    </source>
</evidence>
<organism evidence="14 15">
    <name type="scientific">Scleropages formosus</name>
    <name type="common">Asian bonytongue</name>
    <name type="synonym">Osteoglossum formosum</name>
    <dbReference type="NCBI Taxonomy" id="113540"/>
    <lineage>
        <taxon>Eukaryota</taxon>
        <taxon>Metazoa</taxon>
        <taxon>Chordata</taxon>
        <taxon>Craniata</taxon>
        <taxon>Vertebrata</taxon>
        <taxon>Euteleostomi</taxon>
        <taxon>Actinopterygii</taxon>
        <taxon>Neopterygii</taxon>
        <taxon>Teleostei</taxon>
        <taxon>Osteoglossocephala</taxon>
        <taxon>Osteoglossomorpha</taxon>
        <taxon>Osteoglossiformes</taxon>
        <taxon>Osteoglossidae</taxon>
        <taxon>Scleropages</taxon>
    </lineage>
</organism>
<comment type="similarity">
    <text evidence="1 10">Belongs to the RAP1 family.</text>
</comment>
<dbReference type="GO" id="GO:0006355">
    <property type="term" value="P:regulation of DNA-templated transcription"/>
    <property type="evidence" value="ECO:0007669"/>
    <property type="project" value="UniProtKB-UniRule"/>
</dbReference>